<gene>
    <name evidence="3" type="ORF">FPZ22_06840</name>
</gene>
<sequence length="365" mass="39115">MDAPASCPRPVNTPYPPAPEPSLQPPPQAPTGRRTSGFAWLVLVILLPIVGALGWRAWEEEVHVRRLAEAEEAQRLDALEQRLATLREGQQAQGKRLQQSEATNRLLRDELLAIGQRAALLEESVQRLADPARDAARALRLDEIELLLAQGQQRLFLAGDLDGARRAYALAARLLDALTSPGDIDLRQVLAQERAALDALGVDPRVAAIVRIDAFEAGLDAAPAGRDEGAGGSGPGADPAARDHWWQRLAQRIVAVRRSDDALAVDAGERAAGRAALGLELALARAAAERRDARGHAAALVRAATWLPRLWPDSPARAARRNELEAIAAMPLDLAVPELGTTLDQLRRQRAGDADVHAATSAAGE</sequence>
<evidence type="ECO:0000256" key="2">
    <source>
        <dbReference type="SAM" id="Phobius"/>
    </source>
</evidence>
<feature type="transmembrane region" description="Helical" evidence="2">
    <location>
        <begin position="38"/>
        <end position="58"/>
    </location>
</feature>
<dbReference type="Pfam" id="PF04375">
    <property type="entry name" value="HemX"/>
    <property type="match status" value="1"/>
</dbReference>
<dbReference type="InterPro" id="IPR007470">
    <property type="entry name" value="HemX"/>
</dbReference>
<keyword evidence="2" id="KW-0472">Membrane</keyword>
<evidence type="ECO:0008006" key="5">
    <source>
        <dbReference type="Google" id="ProtNLM"/>
    </source>
</evidence>
<name>A0A518N433_9GAMM</name>
<dbReference type="OrthoDB" id="6028255at2"/>
<proteinExistence type="predicted"/>
<keyword evidence="2" id="KW-0812">Transmembrane</keyword>
<evidence type="ECO:0000313" key="3">
    <source>
        <dbReference type="EMBL" id="QDW66644.1"/>
    </source>
</evidence>
<evidence type="ECO:0000313" key="4">
    <source>
        <dbReference type="Proteomes" id="UP000316584"/>
    </source>
</evidence>
<dbReference type="EMBL" id="CP042218">
    <property type="protein sequence ID" value="QDW66644.1"/>
    <property type="molecule type" value="Genomic_DNA"/>
</dbReference>
<protein>
    <recommendedName>
        <fullName evidence="5">Uroporphyrin-III methyltransferase</fullName>
    </recommendedName>
</protein>
<keyword evidence="4" id="KW-1185">Reference proteome</keyword>
<dbReference type="AlphaFoldDB" id="A0A518N433"/>
<dbReference type="PANTHER" id="PTHR38043">
    <property type="entry name" value="PROTEIN HEMX"/>
    <property type="match status" value="1"/>
</dbReference>
<accession>A0A518N433</accession>
<organism evidence="3 4">
    <name type="scientific">Luteimonas granuli</name>
    <dbReference type="NCBI Taxonomy" id="1176533"/>
    <lineage>
        <taxon>Bacteria</taxon>
        <taxon>Pseudomonadati</taxon>
        <taxon>Pseudomonadota</taxon>
        <taxon>Gammaproteobacteria</taxon>
        <taxon>Lysobacterales</taxon>
        <taxon>Lysobacteraceae</taxon>
        <taxon>Luteimonas</taxon>
    </lineage>
</organism>
<dbReference type="KEGG" id="lug:FPZ22_06840"/>
<feature type="region of interest" description="Disordered" evidence="1">
    <location>
        <begin position="1"/>
        <end position="32"/>
    </location>
</feature>
<dbReference type="Proteomes" id="UP000316584">
    <property type="component" value="Chromosome"/>
</dbReference>
<reference evidence="3 4" key="1">
    <citation type="submission" date="2019-07" db="EMBL/GenBank/DDBJ databases">
        <title>Full genome sequence of Luteimonas sp. Gr-4.</title>
        <authorList>
            <person name="Im W.-T."/>
        </authorList>
    </citation>
    <scope>NUCLEOTIDE SEQUENCE [LARGE SCALE GENOMIC DNA]</scope>
    <source>
        <strain evidence="3 4">Gr-4</strain>
    </source>
</reference>
<keyword evidence="2" id="KW-1133">Transmembrane helix</keyword>
<evidence type="ECO:0000256" key="1">
    <source>
        <dbReference type="SAM" id="MobiDB-lite"/>
    </source>
</evidence>
<dbReference type="PANTHER" id="PTHR38043:SF1">
    <property type="entry name" value="PROTEIN HEMX"/>
    <property type="match status" value="1"/>
</dbReference>
<feature type="compositionally biased region" description="Pro residues" evidence="1">
    <location>
        <begin position="11"/>
        <end position="29"/>
    </location>
</feature>